<dbReference type="InterPro" id="IPR000209">
    <property type="entry name" value="Peptidase_S8/S53_dom"/>
</dbReference>
<dbReference type="STRING" id="33007.HMPREF3198_02107"/>
<protein>
    <recommendedName>
        <fullName evidence="4">Peptidase S8/S53 domain-containing protein</fullName>
    </recommendedName>
</protein>
<dbReference type="InterPro" id="IPR022398">
    <property type="entry name" value="Peptidase_S8_His-AS"/>
</dbReference>
<feature type="compositionally biased region" description="Basic residues" evidence="3">
    <location>
        <begin position="1"/>
        <end position="22"/>
    </location>
</feature>
<evidence type="ECO:0000256" key="3">
    <source>
        <dbReference type="SAM" id="MobiDB-lite"/>
    </source>
</evidence>
<comment type="similarity">
    <text evidence="1 2">Belongs to the peptidase S8 family.</text>
</comment>
<evidence type="ECO:0000256" key="1">
    <source>
        <dbReference type="ARBA" id="ARBA00011073"/>
    </source>
</evidence>
<dbReference type="SUPFAM" id="SSF52743">
    <property type="entry name" value="Subtilisin-like"/>
    <property type="match status" value="1"/>
</dbReference>
<dbReference type="AlphaFoldDB" id="A0A2I1ILF6"/>
<proteinExistence type="inferred from homology"/>
<evidence type="ECO:0000256" key="2">
    <source>
        <dbReference type="PROSITE-ProRule" id="PRU01240"/>
    </source>
</evidence>
<evidence type="ECO:0000313" key="5">
    <source>
        <dbReference type="EMBL" id="PKY71964.1"/>
    </source>
</evidence>
<dbReference type="Gene3D" id="3.40.50.200">
    <property type="entry name" value="Peptidase S8/S53 domain"/>
    <property type="match status" value="1"/>
</dbReference>
<keyword evidence="6" id="KW-1185">Reference proteome</keyword>
<comment type="caution">
    <text evidence="2">Lacks conserved residue(s) required for the propagation of feature annotation.</text>
</comment>
<feature type="region of interest" description="Disordered" evidence="3">
    <location>
        <begin position="1"/>
        <end position="23"/>
    </location>
</feature>
<dbReference type="PANTHER" id="PTHR43399:SF4">
    <property type="entry name" value="CELL WALL-ASSOCIATED PROTEASE"/>
    <property type="match status" value="1"/>
</dbReference>
<sequence length="418" mass="44740">MERGYYRKRRNNRTHRPRRRPCPPRIATQVQRLQPSYRQNTLKGNYLDLVKTGKTDTHGTHVAGIIVGSEPRRTGQVNRIGVAPDGDATRAPKIINQSWSDGTNKTDPRFTETAKTIREAGILNVFSSGNNGVKAAPEGSIDNPASLSEVFAVGASDNSANPASFSRRGPSKWKKPSSNLTCSPLACKSGPPPQAVAAASRKPQGKTIRISGTITTNAKPAALKASLVVPPVGYVGRDPPIEINGDEKNQIAKTSLTLADNNGIVEHGGKVIPAEKITKAGTYQLTLTAHSGTGGTYKANTSVEIKDGIIPGEYANDLEELQAGIDTAGDFHIATANLQTDPEPLSGKKLLGLNPSKVGMGNAEKSTFTLPPIDLRGVKPEELPELVFSKHANWEARVLGFQVEIDQKTKKSSTTPPR</sequence>
<dbReference type="GO" id="GO:0006508">
    <property type="term" value="P:proteolysis"/>
    <property type="evidence" value="ECO:0007669"/>
    <property type="project" value="InterPro"/>
</dbReference>
<gene>
    <name evidence="5" type="ORF">CYJ19_09555</name>
</gene>
<evidence type="ECO:0000313" key="6">
    <source>
        <dbReference type="Proteomes" id="UP000235122"/>
    </source>
</evidence>
<dbReference type="PANTHER" id="PTHR43399">
    <property type="entry name" value="SUBTILISIN-RELATED"/>
    <property type="match status" value="1"/>
</dbReference>
<organism evidence="5 6">
    <name type="scientific">Winkia neuii</name>
    <dbReference type="NCBI Taxonomy" id="33007"/>
    <lineage>
        <taxon>Bacteria</taxon>
        <taxon>Bacillati</taxon>
        <taxon>Actinomycetota</taxon>
        <taxon>Actinomycetes</taxon>
        <taxon>Actinomycetales</taxon>
        <taxon>Actinomycetaceae</taxon>
        <taxon>Winkia</taxon>
    </lineage>
</organism>
<accession>A0A2I1ILF6</accession>
<reference evidence="5 6" key="1">
    <citation type="submission" date="2017-12" db="EMBL/GenBank/DDBJ databases">
        <title>Phylogenetic diversity of female urinary microbiome.</title>
        <authorList>
            <person name="Thomas-White K."/>
            <person name="Wolfe A.J."/>
        </authorList>
    </citation>
    <scope>NUCLEOTIDE SEQUENCE [LARGE SCALE GENOMIC DNA]</scope>
    <source>
        <strain evidence="5 6">UMB0402</strain>
    </source>
</reference>
<dbReference type="GO" id="GO:0004252">
    <property type="term" value="F:serine-type endopeptidase activity"/>
    <property type="evidence" value="ECO:0007669"/>
    <property type="project" value="InterPro"/>
</dbReference>
<comment type="caution">
    <text evidence="5">The sequence shown here is derived from an EMBL/GenBank/DDBJ whole genome shotgun (WGS) entry which is preliminary data.</text>
</comment>
<evidence type="ECO:0000259" key="4">
    <source>
        <dbReference type="Pfam" id="PF00082"/>
    </source>
</evidence>
<dbReference type="PROSITE" id="PS00137">
    <property type="entry name" value="SUBTILASE_HIS"/>
    <property type="match status" value="1"/>
</dbReference>
<name>A0A2I1ILF6_9ACTO</name>
<dbReference type="InterPro" id="IPR036852">
    <property type="entry name" value="Peptidase_S8/S53_dom_sf"/>
</dbReference>
<dbReference type="Pfam" id="PF00082">
    <property type="entry name" value="Peptidase_S8"/>
    <property type="match status" value="1"/>
</dbReference>
<dbReference type="InterPro" id="IPR051048">
    <property type="entry name" value="Peptidase_S8/S53_subtilisin"/>
</dbReference>
<feature type="region of interest" description="Disordered" evidence="3">
    <location>
        <begin position="158"/>
        <end position="177"/>
    </location>
</feature>
<dbReference type="PROSITE" id="PS51892">
    <property type="entry name" value="SUBTILASE"/>
    <property type="match status" value="1"/>
</dbReference>
<feature type="domain" description="Peptidase S8/S53" evidence="4">
    <location>
        <begin position="91"/>
        <end position="172"/>
    </location>
</feature>
<dbReference type="Proteomes" id="UP000235122">
    <property type="component" value="Unassembled WGS sequence"/>
</dbReference>
<dbReference type="EMBL" id="PKKO01000005">
    <property type="protein sequence ID" value="PKY71964.1"/>
    <property type="molecule type" value="Genomic_DNA"/>
</dbReference>